<reference evidence="2 3" key="1">
    <citation type="submission" date="2019-02" db="EMBL/GenBank/DDBJ databases">
        <title>Deep-cultivation of Planctomycetes and their phenomic and genomic characterization uncovers novel biology.</title>
        <authorList>
            <person name="Wiegand S."/>
            <person name="Jogler M."/>
            <person name="Boedeker C."/>
            <person name="Pinto D."/>
            <person name="Vollmers J."/>
            <person name="Rivas-Marin E."/>
            <person name="Kohn T."/>
            <person name="Peeters S.H."/>
            <person name="Heuer A."/>
            <person name="Rast P."/>
            <person name="Oberbeckmann S."/>
            <person name="Bunk B."/>
            <person name="Jeske O."/>
            <person name="Meyerdierks A."/>
            <person name="Storesund J.E."/>
            <person name="Kallscheuer N."/>
            <person name="Luecker S."/>
            <person name="Lage O.M."/>
            <person name="Pohl T."/>
            <person name="Merkel B.J."/>
            <person name="Hornburger P."/>
            <person name="Mueller R.-W."/>
            <person name="Bruemmer F."/>
            <person name="Labrenz M."/>
            <person name="Spormann A.M."/>
            <person name="Op den Camp H."/>
            <person name="Overmann J."/>
            <person name="Amann R."/>
            <person name="Jetten M.S.M."/>
            <person name="Mascher T."/>
            <person name="Medema M.H."/>
            <person name="Devos D.P."/>
            <person name="Kaster A.-K."/>
            <person name="Ovreas L."/>
            <person name="Rohde M."/>
            <person name="Galperin M.Y."/>
            <person name="Jogler C."/>
        </authorList>
    </citation>
    <scope>NUCLEOTIDE SEQUENCE [LARGE SCALE GENOMIC DNA]</scope>
    <source>
        <strain evidence="2 3">HG66A1</strain>
    </source>
</reference>
<feature type="chain" id="PRO_5022040570" description="Outer membrane lipoprotein-sorting protein" evidence="1">
    <location>
        <begin position="27"/>
        <end position="325"/>
    </location>
</feature>
<evidence type="ECO:0008006" key="4">
    <source>
        <dbReference type="Google" id="ProtNLM"/>
    </source>
</evidence>
<sequence length="325" mass="38056" precursor="true">MDRCCLTLLILSQLIFCVGTCFTTDAAETEPLTIKEINQIWQHRRERLQAMQVELSQETTSSKLRYMKSTIDDEDVPLTAEETRRYLHEQVEYNTQYSLLLDSPRFRFRSWGRHPYLQLKEMYNHDMTVTTDGQTAALSYQFRETTNITIYKEPVEPRILNCINLSPLYWSLLAGDPCTETSLDGFSPQKQIKQIQGLDCTVLEKTDKSGVSRLWVAPRDYECVVMQYERIKSGRKYFTYQFQYSNNMESGPLPTTWEVKQYQFYENQNYLTYASRFKVDSIKSNVTIHIEKFKMKLPPGAHVSDLRNPNPQGGELNYIVQEDSE</sequence>
<keyword evidence="1" id="KW-0732">Signal</keyword>
<protein>
    <recommendedName>
        <fullName evidence="4">Outer membrane lipoprotein-sorting protein</fullName>
    </recommendedName>
</protein>
<gene>
    <name evidence="2" type="ORF">HG66A1_29300</name>
</gene>
<evidence type="ECO:0000313" key="3">
    <source>
        <dbReference type="Proteomes" id="UP000320421"/>
    </source>
</evidence>
<dbReference type="Proteomes" id="UP000320421">
    <property type="component" value="Chromosome"/>
</dbReference>
<proteinExistence type="predicted"/>
<organism evidence="2 3">
    <name type="scientific">Gimesia chilikensis</name>
    <dbReference type="NCBI Taxonomy" id="2605989"/>
    <lineage>
        <taxon>Bacteria</taxon>
        <taxon>Pseudomonadati</taxon>
        <taxon>Planctomycetota</taxon>
        <taxon>Planctomycetia</taxon>
        <taxon>Planctomycetales</taxon>
        <taxon>Planctomycetaceae</taxon>
        <taxon>Gimesia</taxon>
    </lineage>
</organism>
<dbReference type="EMBL" id="CP036266">
    <property type="protein sequence ID" value="QDT21137.1"/>
    <property type="molecule type" value="Genomic_DNA"/>
</dbReference>
<accession>A0A517PP29</accession>
<feature type="signal peptide" evidence="1">
    <location>
        <begin position="1"/>
        <end position="26"/>
    </location>
</feature>
<keyword evidence="3" id="KW-1185">Reference proteome</keyword>
<evidence type="ECO:0000256" key="1">
    <source>
        <dbReference type="SAM" id="SignalP"/>
    </source>
</evidence>
<name>A0A517PP29_9PLAN</name>
<dbReference type="AlphaFoldDB" id="A0A517PP29"/>
<evidence type="ECO:0000313" key="2">
    <source>
        <dbReference type="EMBL" id="QDT21137.1"/>
    </source>
</evidence>